<keyword evidence="3" id="KW-1185">Reference proteome</keyword>
<dbReference type="Gene3D" id="3.10.490.10">
    <property type="entry name" value="Gamma-glutamyl cyclotransferase-like"/>
    <property type="match status" value="1"/>
</dbReference>
<evidence type="ECO:0000259" key="1">
    <source>
        <dbReference type="Pfam" id="PF06094"/>
    </source>
</evidence>
<name>A0ABX2B7S5_9GAMM</name>
<comment type="caution">
    <text evidence="2">The sequence shown here is derived from an EMBL/GenBank/DDBJ whole genome shotgun (WGS) entry which is preliminary data.</text>
</comment>
<proteinExistence type="predicted"/>
<sequence length="112" mass="12120">MCKTGSAKALKATNIEAGTRKVTTWESATTISNLVVGGCQDLGPYPGGAVVEIYAINAEQLALLDQLEGYFAHAPHQGLYNRAIFPTQHGEVWCYLYTAAVDEQNQISSGKW</sequence>
<reference evidence="2 3" key="1">
    <citation type="submission" date="2018-04" db="EMBL/GenBank/DDBJ databases">
        <authorList>
            <person name="Li G."/>
            <person name="Du W."/>
            <person name="Bai Y."/>
        </authorList>
    </citation>
    <scope>NUCLEOTIDE SEQUENCE [LARGE SCALE GENOMIC DNA]</scope>
    <source>
        <strain evidence="2 3">YYYZ-3</strain>
    </source>
</reference>
<dbReference type="SUPFAM" id="SSF110857">
    <property type="entry name" value="Gamma-glutamyl cyclotransferase-like"/>
    <property type="match status" value="1"/>
</dbReference>
<accession>A0ABX2B7S5</accession>
<dbReference type="Proteomes" id="UP001318401">
    <property type="component" value="Unassembled WGS sequence"/>
</dbReference>
<feature type="domain" description="Gamma-glutamylcyclotransferase AIG2-like" evidence="1">
    <location>
        <begin position="44"/>
        <end position="112"/>
    </location>
</feature>
<gene>
    <name evidence="2" type="ORF">DDR56_06135</name>
</gene>
<protein>
    <recommendedName>
        <fullName evidence="1">Gamma-glutamylcyclotransferase AIG2-like domain-containing protein</fullName>
    </recommendedName>
</protein>
<dbReference type="RefSeq" id="WP_125749590.1">
    <property type="nucleotide sequence ID" value="NZ_QDKN01000002.1"/>
</dbReference>
<dbReference type="InterPro" id="IPR009288">
    <property type="entry name" value="AIG2-like_dom"/>
</dbReference>
<evidence type="ECO:0000313" key="3">
    <source>
        <dbReference type="Proteomes" id="UP001318401"/>
    </source>
</evidence>
<dbReference type="EMBL" id="QDKN01000002">
    <property type="protein sequence ID" value="NPT30145.1"/>
    <property type="molecule type" value="Genomic_DNA"/>
</dbReference>
<organism evidence="2 3">
    <name type="scientific">Vreelandella venusta</name>
    <dbReference type="NCBI Taxonomy" id="44935"/>
    <lineage>
        <taxon>Bacteria</taxon>
        <taxon>Pseudomonadati</taxon>
        <taxon>Pseudomonadota</taxon>
        <taxon>Gammaproteobacteria</taxon>
        <taxon>Oceanospirillales</taxon>
        <taxon>Halomonadaceae</taxon>
        <taxon>Vreelandella</taxon>
    </lineage>
</organism>
<evidence type="ECO:0000313" key="2">
    <source>
        <dbReference type="EMBL" id="NPT30145.1"/>
    </source>
</evidence>
<dbReference type="Pfam" id="PF06094">
    <property type="entry name" value="GGACT"/>
    <property type="match status" value="1"/>
</dbReference>
<dbReference type="InterPro" id="IPR036568">
    <property type="entry name" value="GGCT-like_sf"/>
</dbReference>